<sequence length="245" mass="26962">MSPEECLKKGLCDLYRLGTFTDFTIKYGSCVAGVHKAIICAQSEYFKIACDSNSFKEGRTNTITLDTSDDPASDDPEAVGKMIHYFYFLDYEVGKRGAGLETPAVAADLVSEDDHALAHAKIFAVAEKYQVPGLKELAVGKFKAAMEVHEKHPDFAEVVTTVFATTPETVRDLRDIVSTRLTTNPNLLDSKDIESAVNSVSGLTFELLRQAHKATAALKMSRTNWGPPTTCYRCLRFAKRCGTCK</sequence>
<gene>
    <name evidence="2" type="ORF">ZT3D7_G4392</name>
</gene>
<dbReference type="PANTHER" id="PTHR47843:SF5">
    <property type="entry name" value="BTB_POZ DOMAIN PROTEIN"/>
    <property type="match status" value="1"/>
</dbReference>
<dbReference type="Gene3D" id="3.30.710.10">
    <property type="entry name" value="Potassium Channel Kv1.1, Chain A"/>
    <property type="match status" value="1"/>
</dbReference>
<dbReference type="InterPro" id="IPR000210">
    <property type="entry name" value="BTB/POZ_dom"/>
</dbReference>
<dbReference type="Proteomes" id="UP000215127">
    <property type="component" value="Chromosome 3"/>
</dbReference>
<feature type="domain" description="BTB" evidence="1">
    <location>
        <begin position="21"/>
        <end position="95"/>
    </location>
</feature>
<reference evidence="2 3" key="1">
    <citation type="submission" date="2016-06" db="EMBL/GenBank/DDBJ databases">
        <authorList>
            <person name="Kjaerup R.B."/>
            <person name="Dalgaard T.S."/>
            <person name="Juul-Madsen H.R."/>
        </authorList>
    </citation>
    <scope>NUCLEOTIDE SEQUENCE [LARGE SCALE GENOMIC DNA]</scope>
</reference>
<evidence type="ECO:0000313" key="3">
    <source>
        <dbReference type="Proteomes" id="UP000215127"/>
    </source>
</evidence>
<dbReference type="STRING" id="1276538.A0A1X7RPW6"/>
<name>A0A1X7RPW6_ZYMT9</name>
<dbReference type="InterPro" id="IPR011333">
    <property type="entry name" value="SKP1/BTB/POZ_sf"/>
</dbReference>
<dbReference type="SUPFAM" id="SSF54695">
    <property type="entry name" value="POZ domain"/>
    <property type="match status" value="1"/>
</dbReference>
<proteinExistence type="predicted"/>
<organism evidence="2 3">
    <name type="scientific">Zymoseptoria tritici (strain ST99CH_3D7)</name>
    <dbReference type="NCBI Taxonomy" id="1276538"/>
    <lineage>
        <taxon>Eukaryota</taxon>
        <taxon>Fungi</taxon>
        <taxon>Dikarya</taxon>
        <taxon>Ascomycota</taxon>
        <taxon>Pezizomycotina</taxon>
        <taxon>Dothideomycetes</taxon>
        <taxon>Dothideomycetidae</taxon>
        <taxon>Mycosphaerellales</taxon>
        <taxon>Mycosphaerellaceae</taxon>
        <taxon>Zymoseptoria</taxon>
    </lineage>
</organism>
<dbReference type="AlphaFoldDB" id="A0A1X7RPW6"/>
<dbReference type="EMBL" id="LT853694">
    <property type="protein sequence ID" value="SMQ49241.1"/>
    <property type="molecule type" value="Genomic_DNA"/>
</dbReference>
<evidence type="ECO:0000313" key="2">
    <source>
        <dbReference type="EMBL" id="SMQ49241.1"/>
    </source>
</evidence>
<protein>
    <recommendedName>
        <fullName evidence="1">BTB domain-containing protein</fullName>
    </recommendedName>
</protein>
<evidence type="ECO:0000259" key="1">
    <source>
        <dbReference type="PROSITE" id="PS50097"/>
    </source>
</evidence>
<accession>A0A1X7RPW6</accession>
<dbReference type="CDD" id="cd18186">
    <property type="entry name" value="BTB_POZ_ZBTB_KLHL-like"/>
    <property type="match status" value="1"/>
</dbReference>
<dbReference type="Pfam" id="PF00651">
    <property type="entry name" value="BTB"/>
    <property type="match status" value="1"/>
</dbReference>
<dbReference type="PROSITE" id="PS50097">
    <property type="entry name" value="BTB"/>
    <property type="match status" value="1"/>
</dbReference>
<keyword evidence="3" id="KW-1185">Reference proteome</keyword>
<dbReference type="PANTHER" id="PTHR47843">
    <property type="entry name" value="BTB DOMAIN-CONTAINING PROTEIN-RELATED"/>
    <property type="match status" value="1"/>
</dbReference>